<evidence type="ECO:0000256" key="1">
    <source>
        <dbReference type="ARBA" id="ARBA00004123"/>
    </source>
</evidence>
<evidence type="ECO:0000256" key="5">
    <source>
        <dbReference type="ARBA" id="ARBA00022664"/>
    </source>
</evidence>
<evidence type="ECO:0000256" key="7">
    <source>
        <dbReference type="ARBA" id="ARBA00023242"/>
    </source>
</evidence>
<organism evidence="12 13">
    <name type="scientific">Verruconis gallopava</name>
    <dbReference type="NCBI Taxonomy" id="253628"/>
    <lineage>
        <taxon>Eukaryota</taxon>
        <taxon>Fungi</taxon>
        <taxon>Dikarya</taxon>
        <taxon>Ascomycota</taxon>
        <taxon>Pezizomycotina</taxon>
        <taxon>Dothideomycetes</taxon>
        <taxon>Pleosporomycetidae</taxon>
        <taxon>Venturiales</taxon>
        <taxon>Sympoventuriaceae</taxon>
        <taxon>Verruconis</taxon>
    </lineage>
</organism>
<keyword evidence="4" id="KW-0963">Cytoplasm</keyword>
<evidence type="ECO:0000256" key="6">
    <source>
        <dbReference type="ARBA" id="ARBA00023187"/>
    </source>
</evidence>
<proteinExistence type="inferred from homology"/>
<dbReference type="GO" id="GO:0005634">
    <property type="term" value="C:nucleus"/>
    <property type="evidence" value="ECO:0007669"/>
    <property type="project" value="UniProtKB-SubCell"/>
</dbReference>
<feature type="domain" description="SDE2-like" evidence="11">
    <location>
        <begin position="89"/>
        <end position="200"/>
    </location>
</feature>
<dbReference type="RefSeq" id="XP_016216211.1">
    <property type="nucleotide sequence ID" value="XM_016355905.1"/>
</dbReference>
<gene>
    <name evidence="12" type="ORF">PV09_02804</name>
</gene>
<dbReference type="STRING" id="253628.A0A0D1Z055"/>
<dbReference type="PANTHER" id="PTHR12786:SF1">
    <property type="entry name" value="SPLICING REGULATOR SDE2"/>
    <property type="match status" value="1"/>
</dbReference>
<dbReference type="GO" id="GO:0005737">
    <property type="term" value="C:cytoplasm"/>
    <property type="evidence" value="ECO:0007669"/>
    <property type="project" value="UniProtKB-SubCell"/>
</dbReference>
<dbReference type="AlphaFoldDB" id="A0A0D1Z055"/>
<keyword evidence="6" id="KW-0508">mRNA splicing</keyword>
<dbReference type="GeneID" id="27310777"/>
<feature type="compositionally biased region" description="Basic and acidic residues" evidence="9">
    <location>
        <begin position="205"/>
        <end position="221"/>
    </location>
</feature>
<evidence type="ECO:0000313" key="13">
    <source>
        <dbReference type="Proteomes" id="UP000053259"/>
    </source>
</evidence>
<keyword evidence="7" id="KW-0539">Nucleus</keyword>
<evidence type="ECO:0000256" key="9">
    <source>
        <dbReference type="SAM" id="MobiDB-lite"/>
    </source>
</evidence>
<sequence length="301" mass="33057">MSTPLINVLLTSFPGLGLPRTLNIQVPATSTVAEVEHIISRRLPDNATNLNLTTTSNKLLSSCRADLITSLLDEGGPFLPLRLSASLCGGKGGFGSQLRAAGGRMSSRKKRGQGEQNGSARTIDGRRIRTVNEAKALAEYLAIKPEMDKREREERRNRLEEIVRSTEARKAEILNGSKGRMDGEWLESKEEAAEKAREAVLKALREGDIKGVFGEEQRESDTSGSASDEGEGSESEHEKLEGSTQERLVKPAQTAPRRYFGWDEDELSDSEEEEEEIQDKGEVDEMSPETIASRSKGKAKV</sequence>
<dbReference type="PANTHER" id="PTHR12786">
    <property type="entry name" value="SPLICING FACTOR SF3A-RELATED"/>
    <property type="match status" value="1"/>
</dbReference>
<evidence type="ECO:0000259" key="11">
    <source>
        <dbReference type="Pfam" id="PF22782"/>
    </source>
</evidence>
<dbReference type="Proteomes" id="UP000053259">
    <property type="component" value="Unassembled WGS sequence"/>
</dbReference>
<feature type="compositionally biased region" description="Acidic residues" evidence="9">
    <location>
        <begin position="262"/>
        <end position="277"/>
    </location>
</feature>
<keyword evidence="13" id="KW-1185">Reference proteome</keyword>
<dbReference type="InterPro" id="IPR051421">
    <property type="entry name" value="RNA_Proc_DNA_Dmg_Regulator"/>
</dbReference>
<feature type="region of interest" description="Disordered" evidence="9">
    <location>
        <begin position="205"/>
        <end position="301"/>
    </location>
</feature>
<dbReference type="OrthoDB" id="547031at2759"/>
<keyword evidence="5" id="KW-0507">mRNA processing</keyword>
<evidence type="ECO:0000259" key="10">
    <source>
        <dbReference type="Pfam" id="PF13019"/>
    </source>
</evidence>
<dbReference type="Pfam" id="PF13019">
    <property type="entry name" value="Sde2_N_Ubi_yeast"/>
    <property type="match status" value="1"/>
</dbReference>
<dbReference type="InParanoid" id="A0A0D1Z055"/>
<dbReference type="EMBL" id="KN847535">
    <property type="protein sequence ID" value="KIW06342.1"/>
    <property type="molecule type" value="Genomic_DNA"/>
</dbReference>
<dbReference type="VEuPathDB" id="FungiDB:PV09_02804"/>
<dbReference type="GO" id="GO:0006397">
    <property type="term" value="P:mRNA processing"/>
    <property type="evidence" value="ECO:0007669"/>
    <property type="project" value="UniProtKB-KW"/>
</dbReference>
<evidence type="ECO:0000256" key="8">
    <source>
        <dbReference type="ARBA" id="ARBA00023306"/>
    </source>
</evidence>
<name>A0A0D1Z055_9PEZI</name>
<evidence type="ECO:0000256" key="3">
    <source>
        <dbReference type="ARBA" id="ARBA00008726"/>
    </source>
</evidence>
<dbReference type="Pfam" id="PF22782">
    <property type="entry name" value="SDE2"/>
    <property type="match status" value="1"/>
</dbReference>
<evidence type="ECO:0000313" key="12">
    <source>
        <dbReference type="EMBL" id="KIW06342.1"/>
    </source>
</evidence>
<comment type="similarity">
    <text evidence="3">Belongs to the SDE2 family.</text>
</comment>
<dbReference type="InterPro" id="IPR024974">
    <property type="entry name" value="Sde2_N"/>
</dbReference>
<dbReference type="InterPro" id="IPR053822">
    <property type="entry name" value="SDE2-like_dom"/>
</dbReference>
<dbReference type="HOGENOM" id="CLU_060603_0_0_1"/>
<feature type="domain" description="Sde2 ubiquitin" evidence="10">
    <location>
        <begin position="6"/>
        <end position="88"/>
    </location>
</feature>
<accession>A0A0D1Z055</accession>
<reference evidence="12 13" key="1">
    <citation type="submission" date="2015-01" db="EMBL/GenBank/DDBJ databases">
        <title>The Genome Sequence of Ochroconis gallopava CBS43764.</title>
        <authorList>
            <consortium name="The Broad Institute Genomics Platform"/>
            <person name="Cuomo C."/>
            <person name="de Hoog S."/>
            <person name="Gorbushina A."/>
            <person name="Stielow B."/>
            <person name="Teixiera M."/>
            <person name="Abouelleil A."/>
            <person name="Chapman S.B."/>
            <person name="Priest M."/>
            <person name="Young S.K."/>
            <person name="Wortman J."/>
            <person name="Nusbaum C."/>
            <person name="Birren B."/>
        </authorList>
    </citation>
    <scope>NUCLEOTIDE SEQUENCE [LARGE SCALE GENOMIC DNA]</scope>
    <source>
        <strain evidence="12 13">CBS 43764</strain>
    </source>
</reference>
<protein>
    <submittedName>
        <fullName evidence="12">Uncharacterized protein</fullName>
    </submittedName>
</protein>
<feature type="region of interest" description="Disordered" evidence="9">
    <location>
        <begin position="98"/>
        <end position="121"/>
    </location>
</feature>
<dbReference type="GO" id="GO:0008380">
    <property type="term" value="P:RNA splicing"/>
    <property type="evidence" value="ECO:0007669"/>
    <property type="project" value="UniProtKB-KW"/>
</dbReference>
<keyword evidence="8" id="KW-0131">Cell cycle</keyword>
<evidence type="ECO:0000256" key="4">
    <source>
        <dbReference type="ARBA" id="ARBA00022490"/>
    </source>
</evidence>
<comment type="subcellular location">
    <subcellularLocation>
        <location evidence="2">Cytoplasm</location>
    </subcellularLocation>
    <subcellularLocation>
        <location evidence="1">Nucleus</location>
    </subcellularLocation>
</comment>
<evidence type="ECO:0000256" key="2">
    <source>
        <dbReference type="ARBA" id="ARBA00004496"/>
    </source>
</evidence>